<dbReference type="InParanoid" id="A0A6P8J2N6"/>
<dbReference type="PANTHER" id="PTHR45695">
    <property type="entry name" value="LEUCOKININ RECEPTOR-RELATED"/>
    <property type="match status" value="1"/>
</dbReference>
<dbReference type="KEGG" id="aten:116306032"/>
<evidence type="ECO:0000259" key="11">
    <source>
        <dbReference type="PROSITE" id="PS50262"/>
    </source>
</evidence>
<name>A0A6P8J2N6_ACTTE</name>
<feature type="transmembrane region" description="Helical" evidence="10">
    <location>
        <begin position="30"/>
        <end position="49"/>
    </location>
</feature>
<dbReference type="CDD" id="cd00637">
    <property type="entry name" value="7tm_classA_rhodopsin-like"/>
    <property type="match status" value="1"/>
</dbReference>
<dbReference type="InterPro" id="IPR000276">
    <property type="entry name" value="GPCR_Rhodpsn"/>
</dbReference>
<dbReference type="AlphaFoldDB" id="A0A6P8J2N6"/>
<keyword evidence="12" id="KW-1185">Reference proteome</keyword>
<proteinExistence type="inferred from homology"/>
<evidence type="ECO:0000256" key="10">
    <source>
        <dbReference type="SAM" id="Phobius"/>
    </source>
</evidence>
<feature type="compositionally biased region" description="Basic and acidic residues" evidence="9">
    <location>
        <begin position="401"/>
        <end position="431"/>
    </location>
</feature>
<dbReference type="GO" id="GO:0005886">
    <property type="term" value="C:plasma membrane"/>
    <property type="evidence" value="ECO:0007669"/>
    <property type="project" value="TreeGrafter"/>
</dbReference>
<keyword evidence="3 10" id="KW-1133">Transmembrane helix</keyword>
<dbReference type="PRINTS" id="PR00237">
    <property type="entry name" value="GPCRRHODOPSN"/>
</dbReference>
<comment type="subcellular location">
    <subcellularLocation>
        <location evidence="1">Membrane</location>
        <topology evidence="1">Multi-pass membrane protein</topology>
    </subcellularLocation>
</comment>
<evidence type="ECO:0000256" key="3">
    <source>
        <dbReference type="ARBA" id="ARBA00022989"/>
    </source>
</evidence>
<evidence type="ECO:0000256" key="5">
    <source>
        <dbReference type="ARBA" id="ARBA00023136"/>
    </source>
</evidence>
<evidence type="ECO:0000256" key="2">
    <source>
        <dbReference type="ARBA" id="ARBA00022692"/>
    </source>
</evidence>
<accession>A0A6P8J2N6</accession>
<feature type="domain" description="G-protein coupled receptors family 1 profile" evidence="11">
    <location>
        <begin position="41"/>
        <end position="300"/>
    </location>
</feature>
<dbReference type="PROSITE" id="PS00237">
    <property type="entry name" value="G_PROTEIN_RECEP_F1_1"/>
    <property type="match status" value="1"/>
</dbReference>
<evidence type="ECO:0000256" key="6">
    <source>
        <dbReference type="ARBA" id="ARBA00023170"/>
    </source>
</evidence>
<evidence type="ECO:0000256" key="7">
    <source>
        <dbReference type="ARBA" id="ARBA00023224"/>
    </source>
</evidence>
<evidence type="ECO:0000256" key="4">
    <source>
        <dbReference type="ARBA" id="ARBA00023040"/>
    </source>
</evidence>
<evidence type="ECO:0000313" key="12">
    <source>
        <dbReference type="Proteomes" id="UP000515163"/>
    </source>
</evidence>
<evidence type="ECO:0000256" key="9">
    <source>
        <dbReference type="SAM" id="MobiDB-lite"/>
    </source>
</evidence>
<reference evidence="13" key="1">
    <citation type="submission" date="2025-08" db="UniProtKB">
        <authorList>
            <consortium name="RefSeq"/>
        </authorList>
    </citation>
    <scope>IDENTIFICATION</scope>
    <source>
        <tissue evidence="13">Tentacle</tissue>
    </source>
</reference>
<dbReference type="GO" id="GO:0004930">
    <property type="term" value="F:G protein-coupled receptor activity"/>
    <property type="evidence" value="ECO:0007669"/>
    <property type="project" value="UniProtKB-KW"/>
</dbReference>
<protein>
    <submittedName>
        <fullName evidence="13">Substance-K receptor-like</fullName>
    </submittedName>
</protein>
<sequence length="450" mass="51442">MNRTRNDTRSARMTSVFEESNVSKAFKTTAYSIILLTSLVGNCLLILAIKRNINGRMRTVSNLLIASVALSDLIMTVWSFPERMTRILTNDSWLVPGVMGSILCKIVNFVEKVSITVSVTHLGALSVERFLAVFSPYKTVIKLPYVKFITGALWIGSVVYWSPILHFGNIIVTKRGLKCEVRSFISSWRQWYLAFIIILCAVMIVILVLYTAIAVNLCRRKDPRMRLVTQRKKSDHIKRRVVVMVGVIIITFYACFLPYWIGWVSCSYAPNMPERICNRTYKFISILFSYMSCMTNPIVCFLFIGYFRFAFKAIILDPLNRKSNELRLRLRRKSSLTEIDSVVPLQVRKNGENHGIKHEEEETDNSNHNDQLLQQNNINSGSTSIIIQQPPDECSSLDSEPPSRREDESYEENNPKDAPNKTEQLEVENTKTSHNRNTAICIPTVYGTPL</sequence>
<comment type="similarity">
    <text evidence="8">Belongs to the G-protein coupled receptor 1 family.</text>
</comment>
<keyword evidence="5 10" id="KW-0472">Membrane</keyword>
<organism evidence="12 13">
    <name type="scientific">Actinia tenebrosa</name>
    <name type="common">Australian red waratah sea anemone</name>
    <dbReference type="NCBI Taxonomy" id="6105"/>
    <lineage>
        <taxon>Eukaryota</taxon>
        <taxon>Metazoa</taxon>
        <taxon>Cnidaria</taxon>
        <taxon>Anthozoa</taxon>
        <taxon>Hexacorallia</taxon>
        <taxon>Actiniaria</taxon>
        <taxon>Actiniidae</taxon>
        <taxon>Actinia</taxon>
    </lineage>
</organism>
<dbReference type="RefSeq" id="XP_031571920.1">
    <property type="nucleotide sequence ID" value="XM_031716060.1"/>
</dbReference>
<feature type="region of interest" description="Disordered" evidence="9">
    <location>
        <begin position="383"/>
        <end position="436"/>
    </location>
</feature>
<dbReference type="SUPFAM" id="SSF81321">
    <property type="entry name" value="Family A G protein-coupled receptor-like"/>
    <property type="match status" value="1"/>
</dbReference>
<keyword evidence="4 8" id="KW-0297">G-protein coupled receptor</keyword>
<dbReference type="Proteomes" id="UP000515163">
    <property type="component" value="Unplaced"/>
</dbReference>
<evidence type="ECO:0000313" key="13">
    <source>
        <dbReference type="RefSeq" id="XP_031571920.1"/>
    </source>
</evidence>
<gene>
    <name evidence="13" type="primary">LOC116306032</name>
</gene>
<keyword evidence="6 8" id="KW-0675">Receptor</keyword>
<feature type="transmembrane region" description="Helical" evidence="10">
    <location>
        <begin position="281"/>
        <end position="307"/>
    </location>
</feature>
<feature type="transmembrane region" description="Helical" evidence="10">
    <location>
        <begin position="241"/>
        <end position="261"/>
    </location>
</feature>
<dbReference type="Pfam" id="PF00001">
    <property type="entry name" value="7tm_1"/>
    <property type="match status" value="1"/>
</dbReference>
<dbReference type="Gene3D" id="1.20.1070.10">
    <property type="entry name" value="Rhodopsin 7-helix transmembrane proteins"/>
    <property type="match status" value="1"/>
</dbReference>
<keyword evidence="7 8" id="KW-0807">Transducer</keyword>
<feature type="transmembrane region" description="Helical" evidence="10">
    <location>
        <begin position="61"/>
        <end position="81"/>
    </location>
</feature>
<evidence type="ECO:0000256" key="8">
    <source>
        <dbReference type="RuleBase" id="RU000688"/>
    </source>
</evidence>
<feature type="transmembrane region" description="Helical" evidence="10">
    <location>
        <begin position="148"/>
        <end position="171"/>
    </location>
</feature>
<feature type="transmembrane region" description="Helical" evidence="10">
    <location>
        <begin position="191"/>
        <end position="217"/>
    </location>
</feature>
<evidence type="ECO:0000256" key="1">
    <source>
        <dbReference type="ARBA" id="ARBA00004141"/>
    </source>
</evidence>
<dbReference type="GeneID" id="116306032"/>
<dbReference type="PROSITE" id="PS50262">
    <property type="entry name" value="G_PROTEIN_RECEP_F1_2"/>
    <property type="match status" value="1"/>
</dbReference>
<dbReference type="PANTHER" id="PTHR45695:SF9">
    <property type="entry name" value="LEUCOKININ RECEPTOR"/>
    <property type="match status" value="1"/>
</dbReference>
<dbReference type="InterPro" id="IPR017452">
    <property type="entry name" value="GPCR_Rhodpsn_7TM"/>
</dbReference>
<dbReference type="OrthoDB" id="5987936at2759"/>
<keyword evidence="2 8" id="KW-0812">Transmembrane</keyword>